<dbReference type="PANTHER" id="PTHR32063">
    <property type="match status" value="1"/>
</dbReference>
<dbReference type="GO" id="GO:0042910">
    <property type="term" value="F:xenobiotic transmembrane transporter activity"/>
    <property type="evidence" value="ECO:0007669"/>
    <property type="project" value="TreeGrafter"/>
</dbReference>
<reference evidence="3" key="2">
    <citation type="submission" date="2016-04" db="EMBL/GenBank/DDBJ databases">
        <title>First Complete Genome Sequence of a Subdivision 6 Acidobacterium.</title>
        <authorList>
            <person name="Huang S."/>
            <person name="Vieira S."/>
            <person name="Bunk B."/>
            <person name="Riedel T."/>
            <person name="Sproeer C."/>
            <person name="Overmann J."/>
        </authorList>
    </citation>
    <scope>NUCLEOTIDE SEQUENCE [LARGE SCALE GENOMIC DNA]</scope>
    <source>
        <strain evidence="3">DSM 100886 HEG_-6_39</strain>
    </source>
</reference>
<evidence type="ECO:0000313" key="3">
    <source>
        <dbReference type="Proteomes" id="UP000076079"/>
    </source>
</evidence>
<dbReference type="AlphaFoldDB" id="A0A143PRR1"/>
<dbReference type="KEGG" id="abac:LuPra_04270"/>
<feature type="transmembrane region" description="Helical" evidence="1">
    <location>
        <begin position="462"/>
        <end position="488"/>
    </location>
</feature>
<feature type="transmembrane region" description="Helical" evidence="1">
    <location>
        <begin position="999"/>
        <end position="1022"/>
    </location>
</feature>
<dbReference type="Proteomes" id="UP000076079">
    <property type="component" value="Chromosome"/>
</dbReference>
<proteinExistence type="predicted"/>
<protein>
    <submittedName>
        <fullName evidence="2">Multidrug transporter MdtC</fullName>
    </submittedName>
</protein>
<dbReference type="PRINTS" id="PR00702">
    <property type="entry name" value="ACRIFLAVINRP"/>
</dbReference>
<dbReference type="SUPFAM" id="SSF82714">
    <property type="entry name" value="Multidrug efflux transporter AcrB TolC docking domain, DN and DC subdomains"/>
    <property type="match status" value="2"/>
</dbReference>
<keyword evidence="1" id="KW-0472">Membrane</keyword>
<dbReference type="Gene3D" id="1.20.1640.10">
    <property type="entry name" value="Multidrug efflux transporter AcrB transmembrane domain"/>
    <property type="match status" value="2"/>
</dbReference>
<keyword evidence="3" id="KW-1185">Reference proteome</keyword>
<feature type="transmembrane region" description="Helical" evidence="1">
    <location>
        <begin position="968"/>
        <end position="987"/>
    </location>
</feature>
<dbReference type="PATRIC" id="fig|1813736.3.peg.4510"/>
<feature type="transmembrane region" description="Helical" evidence="1">
    <location>
        <begin position="534"/>
        <end position="552"/>
    </location>
</feature>
<feature type="transmembrane region" description="Helical" evidence="1">
    <location>
        <begin position="866"/>
        <end position="885"/>
    </location>
</feature>
<dbReference type="Gene3D" id="3.30.2090.10">
    <property type="entry name" value="Multidrug efflux transporter AcrB TolC docking domain, DN and DC subdomains"/>
    <property type="match status" value="2"/>
</dbReference>
<dbReference type="Pfam" id="PF00873">
    <property type="entry name" value="ACR_tran"/>
    <property type="match status" value="1"/>
</dbReference>
<evidence type="ECO:0000256" key="1">
    <source>
        <dbReference type="SAM" id="Phobius"/>
    </source>
</evidence>
<sequence length="1050" mass="114371">MSIPRTAIERPVTMFMISAVIVLLGAISLVQLPVDLLPDLTFPSLTVRVAYPGVGPREIEESITRPIEQTVSAVAGLDQLSSTSSEGSSTTRLNFVWGTDLGEAADDLRSRIDRIRGRLPEDADPPVIFKFDSSSWPIMSIAVQGEGDVDPVALREIAERTLSPRLERVNGVAAVTVQGGLRRQIRVDLSKEKITALGLPVDRIVQVLRTENQNIPVGEINEGTLTYLVRSPGQFNNLDEIRNLVVLTREGVPVYMRDIAEVRDGTEDFRQFTRVNGQPGVQMRVTKQSGENTVAISEAVHKEISRINREVPGVTLSVSNDSAVFIEQSIASVREAVMLGSVLVIVIIFVFLRSWRSTLIICTSIPISIIGTFALLFFGGYTLNTMTFGGLALGVGMIVDASIVVLENTQRHLEMGKSRKQASIEGSEEIWSAILASTLTHVAVFVPLFFLTGFSSVLFKQLSVVVVFSLLMSLFVAVTLVPVLCSLLMTEHDEDQERTGIIGWMFRSSGRFLDAMDARYARVLGVALHHRPTVLAVGASLFALAIFLSPYLKFELMPQTDEGEVRVDIELPVGTRVEQTQAAIIEIEDKIRKGVPEAVMLISQGGGGGGFMGGASTHRGEFTIQLKPKAERIRSNEAIAQDLRRLLTGIPGVIARSRASGGSQLNRILGGNQDARLSLEIRGYDFDDAQRLVNESEALLRTVPGIADVRRARQDGRPELAVRVDRDKAAIFGLSVTGVADTLRTNVAGTQAAFYRERGQEYPIVVRLRQEDREHVSDVGDVLVSAPGNRVVPARSLLTVEPGNSPVEIERKNQERISRVNAELEVSLSEAVANVEKRLPELNVPADFSVGFGAELEEQIKAFTQLKYLLILAVILVYAVMASQYESFRDPFIIMFSIPLAAIGVVGALLLTGTTFSLQAYIGVIMLAGIVVSNAILLVDYTSTLRKRDGMELFEAATTAGRTRLRPIIMTTLTTILGLVPMAFEIGEGAELQAPLARVVIGGLLASTMITLVFVPTVYTLFEQGLKGLRRTPAAKKATEPGEAVARVEL</sequence>
<dbReference type="InterPro" id="IPR001036">
    <property type="entry name" value="Acrflvin-R"/>
</dbReference>
<feature type="transmembrane region" description="Helical" evidence="1">
    <location>
        <begin position="892"/>
        <end position="912"/>
    </location>
</feature>
<dbReference type="RefSeq" id="WP_110172612.1">
    <property type="nucleotide sequence ID" value="NZ_CP015136.1"/>
</dbReference>
<accession>A0A143PRR1</accession>
<dbReference type="Gene3D" id="3.30.70.1430">
    <property type="entry name" value="Multidrug efflux transporter AcrB pore domain"/>
    <property type="match status" value="2"/>
</dbReference>
<dbReference type="InterPro" id="IPR027463">
    <property type="entry name" value="AcrB_DN_DC_subdom"/>
</dbReference>
<evidence type="ECO:0000313" key="2">
    <source>
        <dbReference type="EMBL" id="AMY11026.1"/>
    </source>
</evidence>
<dbReference type="Gene3D" id="3.30.70.1320">
    <property type="entry name" value="Multidrug efflux transporter AcrB pore domain like"/>
    <property type="match status" value="1"/>
</dbReference>
<gene>
    <name evidence="2" type="primary">mdtC_2</name>
    <name evidence="2" type="ORF">LuPra_04270</name>
</gene>
<feature type="transmembrane region" description="Helical" evidence="1">
    <location>
        <begin position="359"/>
        <end position="381"/>
    </location>
</feature>
<keyword evidence="1" id="KW-0812">Transmembrane</keyword>
<feature type="transmembrane region" description="Helical" evidence="1">
    <location>
        <begin position="387"/>
        <end position="409"/>
    </location>
</feature>
<dbReference type="Gene3D" id="3.30.70.1440">
    <property type="entry name" value="Multidrug efflux transporter AcrB pore domain"/>
    <property type="match status" value="1"/>
</dbReference>
<dbReference type="SUPFAM" id="SSF82866">
    <property type="entry name" value="Multidrug efflux transporter AcrB transmembrane domain"/>
    <property type="match status" value="2"/>
</dbReference>
<feature type="transmembrane region" description="Helical" evidence="1">
    <location>
        <begin position="918"/>
        <end position="939"/>
    </location>
</feature>
<reference evidence="2 3" key="1">
    <citation type="journal article" date="2016" name="Genome Announc.">
        <title>First Complete Genome Sequence of a Subdivision 6 Acidobacterium Strain.</title>
        <authorList>
            <person name="Huang S."/>
            <person name="Vieira S."/>
            <person name="Bunk B."/>
            <person name="Riedel T."/>
            <person name="Sproer C."/>
            <person name="Overmann J."/>
        </authorList>
    </citation>
    <scope>NUCLEOTIDE SEQUENCE [LARGE SCALE GENOMIC DNA]</scope>
    <source>
        <strain evidence="3">DSM 100886 HEG_-6_39</strain>
    </source>
</reference>
<feature type="transmembrane region" description="Helical" evidence="1">
    <location>
        <begin position="336"/>
        <end position="352"/>
    </location>
</feature>
<dbReference type="SUPFAM" id="SSF82693">
    <property type="entry name" value="Multidrug efflux transporter AcrB pore domain, PN1, PN2, PC1 and PC2 subdomains"/>
    <property type="match status" value="3"/>
</dbReference>
<dbReference type="STRING" id="1855912.LuPra_04270"/>
<dbReference type="PANTHER" id="PTHR32063:SF0">
    <property type="entry name" value="SWARMING MOTILITY PROTEIN SWRC"/>
    <property type="match status" value="1"/>
</dbReference>
<feature type="transmembrane region" description="Helical" evidence="1">
    <location>
        <begin position="430"/>
        <end position="450"/>
    </location>
</feature>
<dbReference type="EMBL" id="CP015136">
    <property type="protein sequence ID" value="AMY11026.1"/>
    <property type="molecule type" value="Genomic_DNA"/>
</dbReference>
<name>A0A143PRR1_LUTPR</name>
<dbReference type="GO" id="GO:0005886">
    <property type="term" value="C:plasma membrane"/>
    <property type="evidence" value="ECO:0007669"/>
    <property type="project" value="TreeGrafter"/>
</dbReference>
<organism evidence="2 3">
    <name type="scientific">Luteitalea pratensis</name>
    <dbReference type="NCBI Taxonomy" id="1855912"/>
    <lineage>
        <taxon>Bacteria</taxon>
        <taxon>Pseudomonadati</taxon>
        <taxon>Acidobacteriota</taxon>
        <taxon>Vicinamibacteria</taxon>
        <taxon>Vicinamibacterales</taxon>
        <taxon>Vicinamibacteraceae</taxon>
        <taxon>Luteitalea</taxon>
    </lineage>
</organism>
<keyword evidence="1" id="KW-1133">Transmembrane helix</keyword>
<dbReference type="OrthoDB" id="9757876at2"/>
<feature type="transmembrane region" description="Helical" evidence="1">
    <location>
        <begin position="12"/>
        <end position="34"/>
    </location>
</feature>